<dbReference type="Gene3D" id="2.60.120.10">
    <property type="entry name" value="Jelly Rolls"/>
    <property type="match status" value="1"/>
</dbReference>
<evidence type="ECO:0000256" key="3">
    <source>
        <dbReference type="ARBA" id="ARBA00023163"/>
    </source>
</evidence>
<dbReference type="InterPro" id="IPR014710">
    <property type="entry name" value="RmlC-like_jellyroll"/>
</dbReference>
<dbReference type="Proteomes" id="UP000195766">
    <property type="component" value="Unassembled WGS sequence"/>
</dbReference>
<dbReference type="AlphaFoldDB" id="A0A1R4FY88"/>
<dbReference type="Pfam" id="PF13545">
    <property type="entry name" value="HTH_Crp_2"/>
    <property type="match status" value="1"/>
</dbReference>
<reference evidence="5 6" key="1">
    <citation type="submission" date="2017-02" db="EMBL/GenBank/DDBJ databases">
        <authorList>
            <person name="Peterson S.W."/>
        </authorList>
    </citation>
    <scope>NUCLEOTIDE SEQUENCE [LARGE SCALE GENOMIC DNA]</scope>
    <source>
        <strain evidence="5 6">3F5N</strain>
    </source>
</reference>
<organism evidence="5 6">
    <name type="scientific">Brevundimonas diminuta 3F5N</name>
    <dbReference type="NCBI Taxonomy" id="1255603"/>
    <lineage>
        <taxon>Bacteria</taxon>
        <taxon>Pseudomonadati</taxon>
        <taxon>Pseudomonadota</taxon>
        <taxon>Alphaproteobacteria</taxon>
        <taxon>Caulobacterales</taxon>
        <taxon>Caulobacteraceae</taxon>
        <taxon>Brevundimonas</taxon>
    </lineage>
</organism>
<keyword evidence="5" id="KW-0808">Transferase</keyword>
<keyword evidence="2" id="KW-0238">DNA-binding</keyword>
<evidence type="ECO:0000256" key="1">
    <source>
        <dbReference type="ARBA" id="ARBA00023015"/>
    </source>
</evidence>
<name>A0A1R4FY88_BREDI</name>
<dbReference type="InterPro" id="IPR018490">
    <property type="entry name" value="cNMP-bd_dom_sf"/>
</dbReference>
<accession>A0A1R4FY88</accession>
<keyword evidence="5" id="KW-0418">Kinase</keyword>
<dbReference type="EMBL" id="FUIE01000042">
    <property type="protein sequence ID" value="SJM60811.1"/>
    <property type="molecule type" value="Genomic_DNA"/>
</dbReference>
<dbReference type="Gene3D" id="1.10.10.10">
    <property type="entry name" value="Winged helix-like DNA-binding domain superfamily/Winged helix DNA-binding domain"/>
    <property type="match status" value="1"/>
</dbReference>
<evidence type="ECO:0000256" key="2">
    <source>
        <dbReference type="ARBA" id="ARBA00023125"/>
    </source>
</evidence>
<dbReference type="InterPro" id="IPR036390">
    <property type="entry name" value="WH_DNA-bd_sf"/>
</dbReference>
<keyword evidence="1" id="KW-0805">Transcription regulation</keyword>
<dbReference type="InterPro" id="IPR036388">
    <property type="entry name" value="WH-like_DNA-bd_sf"/>
</dbReference>
<keyword evidence="3" id="KW-0804">Transcription</keyword>
<protein>
    <submittedName>
        <fullName evidence="5">cAMP-binding proteins-catabolite gene activator and regulatory subunit of cAMP-dependent protein kinases</fullName>
    </submittedName>
</protein>
<evidence type="ECO:0000313" key="5">
    <source>
        <dbReference type="EMBL" id="SJM60811.1"/>
    </source>
</evidence>
<dbReference type="SMART" id="SM00419">
    <property type="entry name" value="HTH_CRP"/>
    <property type="match status" value="1"/>
</dbReference>
<dbReference type="GO" id="GO:0003677">
    <property type="term" value="F:DNA binding"/>
    <property type="evidence" value="ECO:0007669"/>
    <property type="project" value="UniProtKB-KW"/>
</dbReference>
<dbReference type="SUPFAM" id="SSF51206">
    <property type="entry name" value="cAMP-binding domain-like"/>
    <property type="match status" value="1"/>
</dbReference>
<evidence type="ECO:0000313" key="6">
    <source>
        <dbReference type="Proteomes" id="UP000195766"/>
    </source>
</evidence>
<feature type="domain" description="HTH crp-type" evidence="4">
    <location>
        <begin position="161"/>
        <end position="235"/>
    </location>
</feature>
<dbReference type="GO" id="GO:0006355">
    <property type="term" value="P:regulation of DNA-templated transcription"/>
    <property type="evidence" value="ECO:0007669"/>
    <property type="project" value="InterPro"/>
</dbReference>
<dbReference type="GO" id="GO:0016301">
    <property type="term" value="F:kinase activity"/>
    <property type="evidence" value="ECO:0007669"/>
    <property type="project" value="UniProtKB-KW"/>
</dbReference>
<proteinExistence type="predicted"/>
<dbReference type="PROSITE" id="PS51063">
    <property type="entry name" value="HTH_CRP_2"/>
    <property type="match status" value="1"/>
</dbReference>
<dbReference type="SUPFAM" id="SSF46785">
    <property type="entry name" value="Winged helix' DNA-binding domain"/>
    <property type="match status" value="1"/>
</dbReference>
<gene>
    <name evidence="5" type="ORF">FM111_07845</name>
</gene>
<sequence>MVTRAVSVRRSVSAPADLAALRNLASITRLSDEERALVRRLCVFQEAVPAGQSFDPDGRAASPRLILSGWACRQRILADGQRQIFGFLLPGDSVGLSLDPRPLDETTIIALTRVEYVDALMLREILALQDPRHDRLRRALATSRRYEETCLLNHVVRLGRQSAQARLAHLLLELRDRLQRAGLCTSDRLHLPLTQETLADALGLSLVHVSRTLGQMRRGRLIAMQSGWVTLLDEAYLRAASDYGVDDHALH</sequence>
<dbReference type="InterPro" id="IPR012318">
    <property type="entry name" value="HTH_CRP"/>
</dbReference>
<evidence type="ECO:0000259" key="4">
    <source>
        <dbReference type="PROSITE" id="PS51063"/>
    </source>
</evidence>